<keyword evidence="3" id="KW-1185">Reference proteome</keyword>
<organism evidence="2 3">
    <name type="scientific">Oscillatoria acuminata PCC 6304</name>
    <dbReference type="NCBI Taxonomy" id="56110"/>
    <lineage>
        <taxon>Bacteria</taxon>
        <taxon>Bacillati</taxon>
        <taxon>Cyanobacteriota</taxon>
        <taxon>Cyanophyceae</taxon>
        <taxon>Oscillatoriophycideae</taxon>
        <taxon>Oscillatoriales</taxon>
        <taxon>Oscillatoriaceae</taxon>
        <taxon>Oscillatoria</taxon>
    </lineage>
</organism>
<dbReference type="Pfam" id="PF12770">
    <property type="entry name" value="CHAT"/>
    <property type="match status" value="1"/>
</dbReference>
<dbReference type="Pfam" id="PF13176">
    <property type="entry name" value="TPR_7"/>
    <property type="match status" value="1"/>
</dbReference>
<dbReference type="SUPFAM" id="SSF48452">
    <property type="entry name" value="TPR-like"/>
    <property type="match status" value="3"/>
</dbReference>
<dbReference type="eggNOG" id="COG0457">
    <property type="taxonomic scope" value="Bacteria"/>
</dbReference>
<accession>K9TF38</accession>
<protein>
    <recommendedName>
        <fullName evidence="1">CHAT domain-containing protein</fullName>
    </recommendedName>
</protein>
<dbReference type="PATRIC" id="fig|56110.3.peg.1222"/>
<name>K9TF38_9CYAN</name>
<sequence>MISQKFSRSSSPDLFMKMRHPQPMPLSHVKQGLLLSVGLFWLALPLGAIAQTPEELVEQGRQLYQSGEFSAAAAVWETAASRSDGEGNRLQQAVALSNLSAALQELGEWEEAKAAIGQSLALIEAESDSPASVRVLAQVLNTRGGLEFTLGQTEAAVTTWEQAADAYRQAGEKSGEYRAMINQARALQALGLYRRSVTRLEQLQTQLAQETDSDTKVTALLALGNALRLVGDLKESETVLRDSLATAQRLKSPAAISESAIALGNTVRARQDGNAALALYQQAASTAESADTQVQARLNALSLLIENPLILSDSASEPLIQSWIPQIQAQIEALPPSRMAVYARIKFAQSWVQWHEGKSSLSSVLPEAAQLLGTAVQQAKSIGDRRAESYALGNLGELYERDRQWQQAQILTQQALELAEHINAMDIAYRWEWQLGRVLLAIGDRPGAVIAYSQAVNSLESLRLDLVTTNREVQFSFRDSVEPVYRELVALLLDVPSPSQNPTSSSGVSQENLQKALQAIESLKLAELDNFFRDACVDSNAVQLDKQQVDLTAAIVYPIVLDDRLEVIVSLPNQPLQHYSTPLPKEEIEETLITLRRSLVTRTSRQYRVYANTVYNWLVAPIQDSLANSGIKTLVFVPDGLFRNIPMAALYDGEQFLLEKYSVAVSPGLKLTEPQPLRRQSLKALTAGLTEERFGFAQLPNVALEVEQINTALSGIVLMDNGFTRDTLQQQLLQTPFPVVHIATHGQFSSSAEDTFILAWDDRINVNELDSLLRGRNRNNNNEALELLVLSACQTATGDNRAALGLAGMAVRAGARSTLATLWYIDDAATVPLMIDFYTFLTQDNLTKSESLRQAQLNLLRQAEYQHPIYWAAYVLVGNWL</sequence>
<evidence type="ECO:0000313" key="3">
    <source>
        <dbReference type="Proteomes" id="UP000010367"/>
    </source>
</evidence>
<dbReference type="Proteomes" id="UP000010367">
    <property type="component" value="Chromosome"/>
</dbReference>
<dbReference type="Gene3D" id="1.25.40.10">
    <property type="entry name" value="Tetratricopeptide repeat domain"/>
    <property type="match status" value="3"/>
</dbReference>
<reference evidence="2 3" key="1">
    <citation type="submission" date="2012-06" db="EMBL/GenBank/DDBJ databases">
        <title>Finished chromosome of genome of Oscillatoria acuminata PCC 6304.</title>
        <authorList>
            <consortium name="US DOE Joint Genome Institute"/>
            <person name="Gugger M."/>
            <person name="Coursin T."/>
            <person name="Rippka R."/>
            <person name="Tandeau De Marsac N."/>
            <person name="Huntemann M."/>
            <person name="Wei C.-L."/>
            <person name="Han J."/>
            <person name="Detter J.C."/>
            <person name="Han C."/>
            <person name="Tapia R."/>
            <person name="Davenport K."/>
            <person name="Daligault H."/>
            <person name="Erkkila T."/>
            <person name="Gu W."/>
            <person name="Munk A.C.C."/>
            <person name="Teshima H."/>
            <person name="Xu Y."/>
            <person name="Chain P."/>
            <person name="Chen A."/>
            <person name="Krypides N."/>
            <person name="Mavromatis K."/>
            <person name="Markowitz V."/>
            <person name="Szeto E."/>
            <person name="Ivanova N."/>
            <person name="Mikhailova N."/>
            <person name="Ovchinnikova G."/>
            <person name="Pagani I."/>
            <person name="Pati A."/>
            <person name="Goodwin L."/>
            <person name="Peters L."/>
            <person name="Pitluck S."/>
            <person name="Woyke T."/>
            <person name="Kerfeld C."/>
        </authorList>
    </citation>
    <scope>NUCLEOTIDE SEQUENCE [LARGE SCALE GENOMIC DNA]</scope>
    <source>
        <strain evidence="2 3">PCC 6304</strain>
    </source>
</reference>
<gene>
    <name evidence="2" type="ORF">Oscil6304_1012</name>
</gene>
<evidence type="ECO:0000313" key="2">
    <source>
        <dbReference type="EMBL" id="AFY80741.1"/>
    </source>
</evidence>
<dbReference type="EMBL" id="CP003607">
    <property type="protein sequence ID" value="AFY80741.1"/>
    <property type="molecule type" value="Genomic_DNA"/>
</dbReference>
<dbReference type="HOGENOM" id="CLU_002404_0_0_3"/>
<dbReference type="AlphaFoldDB" id="K9TF38"/>
<feature type="domain" description="CHAT" evidence="1">
    <location>
        <begin position="610"/>
        <end position="879"/>
    </location>
</feature>
<dbReference type="InterPro" id="IPR019734">
    <property type="entry name" value="TPR_rpt"/>
</dbReference>
<dbReference type="PANTHER" id="PTHR10098">
    <property type="entry name" value="RAPSYN-RELATED"/>
    <property type="match status" value="1"/>
</dbReference>
<dbReference type="SMART" id="SM00028">
    <property type="entry name" value="TPR"/>
    <property type="match status" value="7"/>
</dbReference>
<dbReference type="PANTHER" id="PTHR10098:SF112">
    <property type="entry name" value="SLR0380 PROTEIN"/>
    <property type="match status" value="1"/>
</dbReference>
<evidence type="ECO:0000259" key="1">
    <source>
        <dbReference type="Pfam" id="PF12770"/>
    </source>
</evidence>
<dbReference type="InterPro" id="IPR011990">
    <property type="entry name" value="TPR-like_helical_dom_sf"/>
</dbReference>
<dbReference type="Pfam" id="PF13374">
    <property type="entry name" value="TPR_10"/>
    <property type="match status" value="1"/>
</dbReference>
<dbReference type="KEGG" id="oac:Oscil6304_1012"/>
<dbReference type="eggNOG" id="COG4995">
    <property type="taxonomic scope" value="Bacteria"/>
</dbReference>
<dbReference type="InParanoid" id="K9TF38"/>
<dbReference type="STRING" id="56110.Oscil6304_1012"/>
<proteinExistence type="predicted"/>
<dbReference type="InterPro" id="IPR024983">
    <property type="entry name" value="CHAT_dom"/>
</dbReference>